<organism evidence="2 3">
    <name type="scientific">Candidatus Roizmanbacteria bacterium RIFCSPLOWO2_01_FULL_35_13</name>
    <dbReference type="NCBI Taxonomy" id="1802055"/>
    <lineage>
        <taxon>Bacteria</taxon>
        <taxon>Candidatus Roizmaniibacteriota</taxon>
    </lineage>
</organism>
<feature type="transmembrane region" description="Helical" evidence="1">
    <location>
        <begin position="36"/>
        <end position="57"/>
    </location>
</feature>
<dbReference type="STRING" id="1802055.A3A74_00920"/>
<comment type="caution">
    <text evidence="2">The sequence shown here is derived from an EMBL/GenBank/DDBJ whole genome shotgun (WGS) entry which is preliminary data.</text>
</comment>
<dbReference type="AlphaFoldDB" id="A0A1F7IHB4"/>
<protein>
    <submittedName>
        <fullName evidence="2">Uncharacterized protein</fullName>
    </submittedName>
</protein>
<keyword evidence="1" id="KW-0472">Membrane</keyword>
<evidence type="ECO:0000313" key="2">
    <source>
        <dbReference type="EMBL" id="OGK42760.1"/>
    </source>
</evidence>
<reference evidence="2 3" key="1">
    <citation type="journal article" date="2016" name="Nat. Commun.">
        <title>Thousands of microbial genomes shed light on interconnected biogeochemical processes in an aquifer system.</title>
        <authorList>
            <person name="Anantharaman K."/>
            <person name="Brown C.T."/>
            <person name="Hug L.A."/>
            <person name="Sharon I."/>
            <person name="Castelle C.J."/>
            <person name="Probst A.J."/>
            <person name="Thomas B.C."/>
            <person name="Singh A."/>
            <person name="Wilkins M.J."/>
            <person name="Karaoz U."/>
            <person name="Brodie E.L."/>
            <person name="Williams K.H."/>
            <person name="Hubbard S.S."/>
            <person name="Banfield J.F."/>
        </authorList>
    </citation>
    <scope>NUCLEOTIDE SEQUENCE [LARGE SCALE GENOMIC DNA]</scope>
</reference>
<evidence type="ECO:0000256" key="1">
    <source>
        <dbReference type="SAM" id="Phobius"/>
    </source>
</evidence>
<sequence>MFKSYFTRNGALAAGMISFLLVIISKLTNIGIPYNIALVFVFLIFDFAILKFIQIRAVQAYGDNRAVKIFVYGMGAVLLLFLILKLFGVN</sequence>
<name>A0A1F7IHB4_9BACT</name>
<accession>A0A1F7IHB4</accession>
<gene>
    <name evidence="2" type="ORF">A3A74_00920</name>
</gene>
<keyword evidence="1" id="KW-1133">Transmembrane helix</keyword>
<evidence type="ECO:0000313" key="3">
    <source>
        <dbReference type="Proteomes" id="UP000179270"/>
    </source>
</evidence>
<feature type="transmembrane region" description="Helical" evidence="1">
    <location>
        <begin position="69"/>
        <end position="87"/>
    </location>
</feature>
<keyword evidence="1" id="KW-0812">Transmembrane</keyword>
<feature type="transmembrane region" description="Helical" evidence="1">
    <location>
        <begin position="6"/>
        <end position="24"/>
    </location>
</feature>
<dbReference type="EMBL" id="MGAF01000004">
    <property type="protein sequence ID" value="OGK42760.1"/>
    <property type="molecule type" value="Genomic_DNA"/>
</dbReference>
<dbReference type="Proteomes" id="UP000179270">
    <property type="component" value="Unassembled WGS sequence"/>
</dbReference>
<proteinExistence type="predicted"/>